<dbReference type="FunFam" id="3.30.70.270:FF:000001">
    <property type="entry name" value="Diguanylate cyclase domain protein"/>
    <property type="match status" value="1"/>
</dbReference>
<evidence type="ECO:0000256" key="4">
    <source>
        <dbReference type="SAM" id="Coils"/>
    </source>
</evidence>
<proteinExistence type="predicted"/>
<gene>
    <name evidence="6" type="ORF">D9V37_14350</name>
</gene>
<evidence type="ECO:0000256" key="2">
    <source>
        <dbReference type="ARBA" id="ARBA00023125"/>
    </source>
</evidence>
<dbReference type="InterPro" id="IPR029787">
    <property type="entry name" value="Nucleotide_cyclase"/>
</dbReference>
<accession>A0A3L8P1R5</accession>
<dbReference type="Gene3D" id="3.40.50.2300">
    <property type="match status" value="2"/>
</dbReference>
<dbReference type="PROSITE" id="PS50887">
    <property type="entry name" value="GGDEF"/>
    <property type="match status" value="1"/>
</dbReference>
<dbReference type="GO" id="GO:0003677">
    <property type="term" value="F:DNA binding"/>
    <property type="evidence" value="ECO:0007669"/>
    <property type="project" value="UniProtKB-KW"/>
</dbReference>
<dbReference type="CDD" id="cd01949">
    <property type="entry name" value="GGDEF"/>
    <property type="match status" value="1"/>
</dbReference>
<dbReference type="SUPFAM" id="SSF55073">
    <property type="entry name" value="Nucleotide cyclase"/>
    <property type="match status" value="1"/>
</dbReference>
<dbReference type="PANTHER" id="PTHR45138">
    <property type="entry name" value="REGULATORY COMPONENTS OF SENSORY TRANSDUCTION SYSTEM"/>
    <property type="match status" value="1"/>
</dbReference>
<dbReference type="GO" id="GO:1902201">
    <property type="term" value="P:negative regulation of bacterial-type flagellum-dependent cell motility"/>
    <property type="evidence" value="ECO:0007669"/>
    <property type="project" value="TreeGrafter"/>
</dbReference>
<dbReference type="GO" id="GO:0005886">
    <property type="term" value="C:plasma membrane"/>
    <property type="evidence" value="ECO:0007669"/>
    <property type="project" value="TreeGrafter"/>
</dbReference>
<dbReference type="NCBIfam" id="TIGR00254">
    <property type="entry name" value="GGDEF"/>
    <property type="match status" value="1"/>
</dbReference>
<dbReference type="CDD" id="cd06267">
    <property type="entry name" value="PBP1_LacI_sugar_binding-like"/>
    <property type="match status" value="1"/>
</dbReference>
<dbReference type="PANTHER" id="PTHR45138:SF9">
    <property type="entry name" value="DIGUANYLATE CYCLASE DGCM-RELATED"/>
    <property type="match status" value="1"/>
</dbReference>
<dbReference type="Pfam" id="PF00990">
    <property type="entry name" value="GGDEF"/>
    <property type="match status" value="1"/>
</dbReference>
<dbReference type="InterPro" id="IPR028082">
    <property type="entry name" value="Peripla_BP_I"/>
</dbReference>
<dbReference type="GO" id="GO:0043709">
    <property type="term" value="P:cell adhesion involved in single-species biofilm formation"/>
    <property type="evidence" value="ECO:0007669"/>
    <property type="project" value="TreeGrafter"/>
</dbReference>
<dbReference type="Proteomes" id="UP000281708">
    <property type="component" value="Unassembled WGS sequence"/>
</dbReference>
<keyword evidence="4" id="KW-0175">Coiled coil</keyword>
<protein>
    <submittedName>
        <fullName evidence="6">GGDEF domain-containing protein</fullName>
    </submittedName>
</protein>
<reference evidence="6 7" key="1">
    <citation type="submission" date="2018-10" db="EMBL/GenBank/DDBJ databases">
        <title>Marmoricola sp. 4Q3S-7 whole genome shotgun sequence.</title>
        <authorList>
            <person name="Li F."/>
        </authorList>
    </citation>
    <scope>NUCLEOTIDE SEQUENCE [LARGE SCALE GENOMIC DNA]</scope>
    <source>
        <strain evidence="6 7">4Q3S-7</strain>
    </source>
</reference>
<comment type="caution">
    <text evidence="6">The sequence shown here is derived from an EMBL/GenBank/DDBJ whole genome shotgun (WGS) entry which is preliminary data.</text>
</comment>
<dbReference type="OrthoDB" id="23692at2"/>
<feature type="domain" description="GGDEF" evidence="5">
    <location>
        <begin position="678"/>
        <end position="813"/>
    </location>
</feature>
<dbReference type="InterPro" id="IPR043128">
    <property type="entry name" value="Rev_trsase/Diguanyl_cyclase"/>
</dbReference>
<dbReference type="Pfam" id="PF13377">
    <property type="entry name" value="Peripla_BP_3"/>
    <property type="match status" value="1"/>
</dbReference>
<keyword evidence="7" id="KW-1185">Reference proteome</keyword>
<dbReference type="InterPro" id="IPR050469">
    <property type="entry name" value="Diguanylate_Cyclase"/>
</dbReference>
<evidence type="ECO:0000256" key="1">
    <source>
        <dbReference type="ARBA" id="ARBA00023015"/>
    </source>
</evidence>
<dbReference type="RefSeq" id="WP_121806871.1">
    <property type="nucleotide sequence ID" value="NZ_RDBE01000009.1"/>
</dbReference>
<evidence type="ECO:0000259" key="5">
    <source>
        <dbReference type="PROSITE" id="PS50887"/>
    </source>
</evidence>
<organism evidence="6 7">
    <name type="scientific">Nocardioides mangrovicus</name>
    <dbReference type="NCBI Taxonomy" id="2478913"/>
    <lineage>
        <taxon>Bacteria</taxon>
        <taxon>Bacillati</taxon>
        <taxon>Actinomycetota</taxon>
        <taxon>Actinomycetes</taxon>
        <taxon>Propionibacteriales</taxon>
        <taxon>Nocardioidaceae</taxon>
        <taxon>Nocardioides</taxon>
    </lineage>
</organism>
<keyword evidence="2" id="KW-0238">DNA-binding</keyword>
<dbReference type="Gene3D" id="3.30.70.270">
    <property type="match status" value="1"/>
</dbReference>
<dbReference type="InterPro" id="IPR046335">
    <property type="entry name" value="LacI/GalR-like_sensor"/>
</dbReference>
<dbReference type="GO" id="GO:0052621">
    <property type="term" value="F:diguanylate cyclase activity"/>
    <property type="evidence" value="ECO:0007669"/>
    <property type="project" value="TreeGrafter"/>
</dbReference>
<evidence type="ECO:0000256" key="3">
    <source>
        <dbReference type="ARBA" id="ARBA00023163"/>
    </source>
</evidence>
<keyword evidence="1" id="KW-0805">Transcription regulation</keyword>
<feature type="coiled-coil region" evidence="4">
    <location>
        <begin position="623"/>
        <end position="650"/>
    </location>
</feature>
<keyword evidence="3" id="KW-0804">Transcription</keyword>
<dbReference type="SMART" id="SM00267">
    <property type="entry name" value="GGDEF"/>
    <property type="match status" value="1"/>
</dbReference>
<dbReference type="EMBL" id="RDBE01000009">
    <property type="protein sequence ID" value="RLV48549.1"/>
    <property type="molecule type" value="Genomic_DNA"/>
</dbReference>
<evidence type="ECO:0000313" key="7">
    <source>
        <dbReference type="Proteomes" id="UP000281708"/>
    </source>
</evidence>
<name>A0A3L8P1R5_9ACTN</name>
<dbReference type="SUPFAM" id="SSF53822">
    <property type="entry name" value="Periplasmic binding protein-like I"/>
    <property type="match status" value="1"/>
</dbReference>
<dbReference type="InterPro" id="IPR000160">
    <property type="entry name" value="GGDEF_dom"/>
</dbReference>
<sequence length="819" mass="88221">MVSARPIRIGVVTDRMDDARAQVIGGVESVVRPSAAVLALVHHRLNPWRGGVLGGLLSAGRLDGVVVLPVNSADTGESRLHELLPLLGSVPTVLVGPRHPHLPRVGVPDDTIAGTVLDHLVEDCGRRRLLLVSTPMQRDGVSRRRQAMEEAAAGRGVSMSTPPELQRCVDRHSARVVMADWLARRRGEAELGFDAVVCTADDVAVGVLDALDAHGVAVPGEVSVVGCGDTDVAWGTSPTLTSMDIALRQQGAAAGRYLLDRIAGRDVPTSGTVTRVDVDGLRIRSSSLPLHDADQLSAELPWTDDAAIVDRLLGREAPDPLQQDLETQVAARQQLRHATALTVLRRGPTAELTRLAGLGDDWQRLLRGELSHESRLALSRRLEEIVRSRPEEIWWRAWLEVLRSRLASQVPATADPVVPRLLSMTSSLTVERVLGDAREDRERQTHLMAAQVLELNQSLSGCTTVVGMNRALRTYLSRLGLRRFFVAIYERPIRLPADGTPSPAADERPSLRLVFEHGMGCGGAEAAVDEELLAGADVVTPSRLLPARLAAELDEGTFMVQGLFGDDGYYGLFGYEGSGRDRHVGEVMRLAMSRVLESRARTGDLEARSRELAGLVAARTHELELEVANRQQAQDELRAANDQLRSALLRDGLTGLYNRPALDEHLARAWARARRTGGVLSVLICDVDRFKLLNDVVGHLAGDECLRRVGRVLAGAGDRASDMVARYGGEEFVVVLDDTDLPGATRVAERLLDSMRAAALPHPGLGQGGLVSMSVGVASSSGLAGVAELLGAADRALYQAKDDGRDRVRVTRAPVSSGS</sequence>
<dbReference type="AlphaFoldDB" id="A0A3L8P1R5"/>
<evidence type="ECO:0000313" key="6">
    <source>
        <dbReference type="EMBL" id="RLV48549.1"/>
    </source>
</evidence>